<dbReference type="SUPFAM" id="SSF53335">
    <property type="entry name" value="S-adenosyl-L-methionine-dependent methyltransferases"/>
    <property type="match status" value="1"/>
</dbReference>
<dbReference type="PANTHER" id="PTHR44068">
    <property type="entry name" value="ZGC:194242"/>
    <property type="match status" value="1"/>
</dbReference>
<name>A0A0A0NBS2_STRRN</name>
<reference evidence="3 4" key="1">
    <citation type="journal article" date="2018" name="J. Biol. Chem.">
        <title>Discovery of the actinoplanic acid pathway in Streptomyces rapamycinicus reveals a genetically conserved synergism with rapamycin.</title>
        <authorList>
            <person name="Mrak P."/>
            <person name="Krastel P."/>
            <person name="Pivk Lukancic P."/>
            <person name="Tao J."/>
            <person name="Pistorius D."/>
            <person name="Moore C.M."/>
        </authorList>
    </citation>
    <scope>NUCLEOTIDE SEQUENCE [LARGE SCALE GENOMIC DNA]</scope>
    <source>
        <strain evidence="3 4">NRRL 5491</strain>
    </source>
</reference>
<dbReference type="InterPro" id="IPR013216">
    <property type="entry name" value="Methyltransf_11"/>
</dbReference>
<dbReference type="InterPro" id="IPR050447">
    <property type="entry name" value="Erg6_SMT_methyltransf"/>
</dbReference>
<dbReference type="STRING" id="1343740.M271_09680"/>
<dbReference type="InterPro" id="IPR029063">
    <property type="entry name" value="SAM-dependent_MTases_sf"/>
</dbReference>
<dbReference type="RefSeq" id="WP_020866950.1">
    <property type="nucleotide sequence ID" value="NC_022785.1"/>
</dbReference>
<dbReference type="KEGG" id="src:M271_09680"/>
<sequence>MSTAAQSNIAQVGDRYDEFSALHAVLSDSDLPVGSNLHLGYWNDEHDEADLATATEQLTRQMLKRLAPRPGQRILDVGCGVGQPAMSLARACDVDVHGISVSRRQVEQAAARASEAGLADRVRFEYANAMQLPYADASFDAAWLFESLIHMPEKERALKEVARVLKPGSRLAVADMFHRPGHDWPLEGSEIVTAVDLDDYQKLFDRAGLRLLEIDDVSDHTIVPLPIQTKLKALLAPYREALVRAVGEGLVNQLIGPEEGVAARPGGGLPGYVLITGERP</sequence>
<evidence type="ECO:0000256" key="1">
    <source>
        <dbReference type="ARBA" id="ARBA00022679"/>
    </source>
</evidence>
<dbReference type="CDD" id="cd02440">
    <property type="entry name" value="AdoMet_MTases"/>
    <property type="match status" value="1"/>
</dbReference>
<organism evidence="3 4">
    <name type="scientific">Streptomyces rapamycinicus (strain ATCC 29253 / DSM 41530 / NRRL 5491 / AYB-994)</name>
    <name type="common">Streptomyces hygroscopicus (strain ATCC 29253)</name>
    <dbReference type="NCBI Taxonomy" id="1343740"/>
    <lineage>
        <taxon>Bacteria</taxon>
        <taxon>Bacillati</taxon>
        <taxon>Actinomycetota</taxon>
        <taxon>Actinomycetes</taxon>
        <taxon>Kitasatosporales</taxon>
        <taxon>Streptomycetaceae</taxon>
        <taxon>Streptomyces</taxon>
        <taxon>Streptomyces violaceusniger group</taxon>
    </lineage>
</organism>
<dbReference type="eggNOG" id="COG2230">
    <property type="taxonomic scope" value="Bacteria"/>
</dbReference>
<evidence type="ECO:0000313" key="3">
    <source>
        <dbReference type="EMBL" id="RLV74318.1"/>
    </source>
</evidence>
<protein>
    <recommendedName>
        <fullName evidence="2">Methyltransferase type 11 domain-containing protein</fullName>
    </recommendedName>
</protein>
<feature type="domain" description="Methyltransferase type 11" evidence="2">
    <location>
        <begin position="75"/>
        <end position="172"/>
    </location>
</feature>
<comment type="caution">
    <text evidence="3">The sequence shown here is derived from an EMBL/GenBank/DDBJ whole genome shotgun (WGS) entry which is preliminary data.</text>
</comment>
<dbReference type="AlphaFoldDB" id="A0A0A0NBS2"/>
<dbReference type="Pfam" id="PF08241">
    <property type="entry name" value="Methyltransf_11"/>
    <property type="match status" value="1"/>
</dbReference>
<proteinExistence type="predicted"/>
<evidence type="ECO:0000259" key="2">
    <source>
        <dbReference type="Pfam" id="PF08241"/>
    </source>
</evidence>
<dbReference type="EMBL" id="QYCY01000002">
    <property type="protein sequence ID" value="RLV74318.1"/>
    <property type="molecule type" value="Genomic_DNA"/>
</dbReference>
<dbReference type="GO" id="GO:0008757">
    <property type="term" value="F:S-adenosylmethionine-dependent methyltransferase activity"/>
    <property type="evidence" value="ECO:0007669"/>
    <property type="project" value="InterPro"/>
</dbReference>
<dbReference type="Proteomes" id="UP000281594">
    <property type="component" value="Unassembled WGS sequence"/>
</dbReference>
<gene>
    <name evidence="3" type="ORF">D3C57_133870</name>
</gene>
<evidence type="ECO:0000313" key="4">
    <source>
        <dbReference type="Proteomes" id="UP000281594"/>
    </source>
</evidence>
<dbReference type="HOGENOM" id="CLU_039068_6_0_11"/>
<keyword evidence="1" id="KW-0808">Transferase</keyword>
<dbReference type="PANTHER" id="PTHR44068:SF11">
    <property type="entry name" value="GERANYL DIPHOSPHATE 2-C-METHYLTRANSFERASE"/>
    <property type="match status" value="1"/>
</dbReference>
<dbReference type="Gene3D" id="3.40.50.150">
    <property type="entry name" value="Vaccinia Virus protein VP39"/>
    <property type="match status" value="1"/>
</dbReference>
<accession>A0A0A0NBS2</accession>